<comment type="caution">
    <text evidence="1">The sequence shown here is derived from an EMBL/GenBank/DDBJ whole genome shotgun (WGS) entry which is preliminary data.</text>
</comment>
<name>A0A8K0SD16_9HYPO</name>
<proteinExistence type="predicted"/>
<protein>
    <submittedName>
        <fullName evidence="1">Uncharacterized protein</fullName>
    </submittedName>
</protein>
<dbReference type="Proteomes" id="UP000813444">
    <property type="component" value="Unassembled WGS sequence"/>
</dbReference>
<keyword evidence="2" id="KW-1185">Reference proteome</keyword>
<dbReference type="OrthoDB" id="3350591at2759"/>
<accession>A0A8K0SD16</accession>
<dbReference type="EMBL" id="JAGPNK010000024">
    <property type="protein sequence ID" value="KAH7304230.1"/>
    <property type="molecule type" value="Genomic_DNA"/>
</dbReference>
<sequence length="270" mass="30878">MDPLQSLDSASLMPEQQAILHMLKGALEYPASNEARASKIVNDTVFCCTDFDSRVEDVGCVFMHLWHLIIDLGCCLPSGNEWQDIPVLAIDTIRRRDGIVDEDEPGYIWSDLPDLTMYLSEHWQYHAIGDYPQSSSDYDPWKNINSFISRLGGSGYTAVLNLGIWEIRQALEDPVTDPKILLNCSLWVSSEWIIRCNMPLFQLMTLPKDPGDEPISTEFTGPLYGEGLPPWTLDRWEFWKKRLTFFAAESESHGLEYETKKHIEEALKVM</sequence>
<dbReference type="Pfam" id="PF12311">
    <property type="entry name" value="DUF3632"/>
    <property type="match status" value="1"/>
</dbReference>
<dbReference type="PANTHER" id="PTHR38797">
    <property type="entry name" value="NUCLEAR PORE COMPLEX PROTEIN NUP85-RELATED"/>
    <property type="match status" value="1"/>
</dbReference>
<reference evidence="1" key="1">
    <citation type="journal article" date="2021" name="Nat. Commun.">
        <title>Genetic determinants of endophytism in the Arabidopsis root mycobiome.</title>
        <authorList>
            <person name="Mesny F."/>
            <person name="Miyauchi S."/>
            <person name="Thiergart T."/>
            <person name="Pickel B."/>
            <person name="Atanasova L."/>
            <person name="Karlsson M."/>
            <person name="Huettel B."/>
            <person name="Barry K.W."/>
            <person name="Haridas S."/>
            <person name="Chen C."/>
            <person name="Bauer D."/>
            <person name="Andreopoulos W."/>
            <person name="Pangilinan J."/>
            <person name="LaButti K."/>
            <person name="Riley R."/>
            <person name="Lipzen A."/>
            <person name="Clum A."/>
            <person name="Drula E."/>
            <person name="Henrissat B."/>
            <person name="Kohler A."/>
            <person name="Grigoriev I.V."/>
            <person name="Martin F.M."/>
            <person name="Hacquard S."/>
        </authorList>
    </citation>
    <scope>NUCLEOTIDE SEQUENCE</scope>
    <source>
        <strain evidence="1">MPI-CAGE-CH-0235</strain>
    </source>
</reference>
<dbReference type="PANTHER" id="PTHR38797:SF4">
    <property type="entry name" value="NUCLEAR PORE COMPLEX PROTEIN NUP85"/>
    <property type="match status" value="1"/>
</dbReference>
<dbReference type="AlphaFoldDB" id="A0A8K0SD16"/>
<organism evidence="1 2">
    <name type="scientific">Stachybotrys elegans</name>
    <dbReference type="NCBI Taxonomy" id="80388"/>
    <lineage>
        <taxon>Eukaryota</taxon>
        <taxon>Fungi</taxon>
        <taxon>Dikarya</taxon>
        <taxon>Ascomycota</taxon>
        <taxon>Pezizomycotina</taxon>
        <taxon>Sordariomycetes</taxon>
        <taxon>Hypocreomycetidae</taxon>
        <taxon>Hypocreales</taxon>
        <taxon>Stachybotryaceae</taxon>
        <taxon>Stachybotrys</taxon>
    </lineage>
</organism>
<evidence type="ECO:0000313" key="1">
    <source>
        <dbReference type="EMBL" id="KAH7304230.1"/>
    </source>
</evidence>
<evidence type="ECO:0000313" key="2">
    <source>
        <dbReference type="Proteomes" id="UP000813444"/>
    </source>
</evidence>
<dbReference type="InterPro" id="IPR053204">
    <property type="entry name" value="Oxopyrrolidines_Biosynth-assoc"/>
</dbReference>
<dbReference type="InterPro" id="IPR022085">
    <property type="entry name" value="OpdG"/>
</dbReference>
<gene>
    <name evidence="1" type="ORF">B0I35DRAFT_484525</name>
</gene>